<dbReference type="Proteomes" id="UP000887579">
    <property type="component" value="Unplaced"/>
</dbReference>
<protein>
    <submittedName>
        <fullName evidence="2">DH domain-containing protein</fullName>
    </submittedName>
</protein>
<reference evidence="2" key="1">
    <citation type="submission" date="2022-11" db="UniProtKB">
        <authorList>
            <consortium name="WormBaseParasite"/>
        </authorList>
    </citation>
    <scope>IDENTIFICATION</scope>
</reference>
<evidence type="ECO:0000313" key="2">
    <source>
        <dbReference type="WBParaSite" id="ES5_v2.g15483.t1"/>
    </source>
</evidence>
<organism evidence="1 2">
    <name type="scientific">Panagrolaimus sp. ES5</name>
    <dbReference type="NCBI Taxonomy" id="591445"/>
    <lineage>
        <taxon>Eukaryota</taxon>
        <taxon>Metazoa</taxon>
        <taxon>Ecdysozoa</taxon>
        <taxon>Nematoda</taxon>
        <taxon>Chromadorea</taxon>
        <taxon>Rhabditida</taxon>
        <taxon>Tylenchina</taxon>
        <taxon>Panagrolaimomorpha</taxon>
        <taxon>Panagrolaimoidea</taxon>
        <taxon>Panagrolaimidae</taxon>
        <taxon>Panagrolaimus</taxon>
    </lineage>
</organism>
<proteinExistence type="predicted"/>
<accession>A0AC34FE65</accession>
<evidence type="ECO:0000313" key="1">
    <source>
        <dbReference type="Proteomes" id="UP000887579"/>
    </source>
</evidence>
<name>A0AC34FE65_9BILA</name>
<dbReference type="WBParaSite" id="ES5_v2.g15483.t1">
    <property type="protein sequence ID" value="ES5_v2.g15483.t1"/>
    <property type="gene ID" value="ES5_v2.g15483"/>
</dbReference>
<sequence length="1110" mass="126368">MKERMMSHDRINDNDADDSDTDSMSDSQARRRRTTPKRSATVSPAARQRFRHSRNHRRRSDVYLSNTDCFNHQSTTKNRLSAEKYGLSSANLPLRKTNSEPSVEQQQQALTLDAIRDLLDSYRALPQTLEKGSATRINGRGVTPTTGRQCIAKTATDMGLLEVWATPRQSIVSDDDSEDELMNTDIEELRDAVESIQSLQRVLKLPNQHSNGSSPTNDSNPILHGTSSESSSMKGITTNLGGHPRGVMQFLPSAKHNQFQPTLDSYTWTKQQPTTIPQLLRRKASVPENYLQFSGSERSSPRPRPSMRIFRASETEPDLFASSNMGNNKGVDSIAGISRFSKLLNSLRSAKQDPDQWQYQPNFLMPPETNIAQRQLQQSLMQADQLLWKRRSRASLRRHQDIRNMAVRELFDTERTFVESLEYLVQKYMRPLKQPLECTLIDADLVDKIFYKIPEILAHHQVLYAALSSRLEFLQNDTVIGDVLLAHFTKQSMIETFMAFVDNFKHAKQAIWDARQRPAFEKYYMRCSREHRNKLDLDSLLILPIQRVPRYELILKQIVKHTSVEHCDYEKLILVQDHVHQLAVAINCQREEKEKMEQRLREIEAIVDGLDDLVSPGRTFNRYDVVTVRDTKNEKKQRCIFMMSDQMIVTSIYRRPLITRASGRGQTYSQSPDFLDNNRFKLLIKISLYDVEIGQDTIPLLQDAEQQLRNAQEDVNIVSKIMDLTKLLKSEHNKLTEHLDEMYTQRVKHLKALQDQMTSNPDLTTVNLQVTTFEGIETFTIQFPNAEKRALWENGFLEAKNVLRNTLHNEQSPPLLKSILVHRARQGLTFNVAMPAIIKGTEGAPNVWLCSSDKFSGQIAILNAVGDPTVESTTNLGNSAIKAICAVPATGRRRTRSKITETIKSDKSEIELDSSSSDLDYSDSESVSPAQSTMWIGNEDGEIFIFNYLDNVRLKAREKAVRLPLPIVDITYVEERVFVSLSSKSQNQLVYFTRSKGNKTSALTTDTSETITIMASLGSIIFVAFEKQTNVKLLNAFTLDCLSEFSITPVINKTLSTKEDIIRNHKLGSLRITTMLCARNQLWVGTSAGVLLTTPVNRNKSNWVPNFNDK</sequence>